<reference evidence="2" key="1">
    <citation type="submission" date="2025-08" db="UniProtKB">
        <authorList>
            <consortium name="RefSeq"/>
        </authorList>
    </citation>
    <scope>IDENTIFICATION</scope>
    <source>
        <tissue evidence="2">Total insect</tissue>
    </source>
</reference>
<name>A0A6P8ZCK0_THRPL</name>
<dbReference type="InterPro" id="IPR010562">
    <property type="entry name" value="Haemolymph_juvenile_hormone-bd"/>
</dbReference>
<evidence type="ECO:0000313" key="2">
    <source>
        <dbReference type="RefSeq" id="XP_034246432.1"/>
    </source>
</evidence>
<protein>
    <submittedName>
        <fullName evidence="2">Uncharacterized protein LOC117648200 isoform X1</fullName>
    </submittedName>
</protein>
<accession>A0A6P8ZCK0</accession>
<dbReference type="InterPro" id="IPR038606">
    <property type="entry name" value="To_sf"/>
</dbReference>
<dbReference type="Proteomes" id="UP000515158">
    <property type="component" value="Unplaced"/>
</dbReference>
<dbReference type="Gene3D" id="3.15.10.30">
    <property type="entry name" value="Haemolymph juvenile hormone binding protein"/>
    <property type="match status" value="1"/>
</dbReference>
<evidence type="ECO:0000313" key="1">
    <source>
        <dbReference type="Proteomes" id="UP000515158"/>
    </source>
</evidence>
<dbReference type="KEGG" id="tpal:117648200"/>
<dbReference type="AlphaFoldDB" id="A0A6P8ZCK0"/>
<dbReference type="RefSeq" id="XP_034246432.1">
    <property type="nucleotide sequence ID" value="XM_034390541.1"/>
</dbReference>
<organism evidence="2">
    <name type="scientific">Thrips palmi</name>
    <name type="common">Melon thrips</name>
    <dbReference type="NCBI Taxonomy" id="161013"/>
    <lineage>
        <taxon>Eukaryota</taxon>
        <taxon>Metazoa</taxon>
        <taxon>Ecdysozoa</taxon>
        <taxon>Arthropoda</taxon>
        <taxon>Hexapoda</taxon>
        <taxon>Insecta</taxon>
        <taxon>Pterygota</taxon>
        <taxon>Neoptera</taxon>
        <taxon>Paraneoptera</taxon>
        <taxon>Thysanoptera</taxon>
        <taxon>Terebrantia</taxon>
        <taxon>Thripoidea</taxon>
        <taxon>Thripidae</taxon>
        <taxon>Thrips</taxon>
    </lineage>
</organism>
<dbReference type="GeneID" id="117648200"/>
<sequence length="108" mass="11726">MQGLSQIFQSLGPASVRGADRADRAGRQHVHVDRLLVDLTVGDVSMRIDRAAGENFIIAQATIMLLRTSGHLVLDALMPELRLKSADVILGIANNIFAKVSVDQLLHD</sequence>
<dbReference type="Pfam" id="PF06585">
    <property type="entry name" value="JHBP"/>
    <property type="match status" value="1"/>
</dbReference>
<gene>
    <name evidence="2" type="primary">LOC117648200</name>
</gene>
<dbReference type="InParanoid" id="A0A6P8ZCK0"/>
<keyword evidence="1" id="KW-1185">Reference proteome</keyword>
<proteinExistence type="predicted"/>